<keyword evidence="2" id="KW-0472">Membrane</keyword>
<dbReference type="EMBL" id="JATAAI010000005">
    <property type="protein sequence ID" value="KAK1745472.1"/>
    <property type="molecule type" value="Genomic_DNA"/>
</dbReference>
<keyword evidence="2" id="KW-1133">Transmembrane helix</keyword>
<evidence type="ECO:0000313" key="3">
    <source>
        <dbReference type="EMBL" id="KAK1745472.1"/>
    </source>
</evidence>
<gene>
    <name evidence="3" type="ORF">QTG54_003396</name>
</gene>
<dbReference type="AlphaFoldDB" id="A0AAD8YG37"/>
<name>A0AAD8YG37_9STRA</name>
<keyword evidence="4" id="KW-1185">Reference proteome</keyword>
<accession>A0AAD8YG37</accession>
<keyword evidence="2" id="KW-0812">Transmembrane</keyword>
<organism evidence="3 4">
    <name type="scientific">Skeletonema marinoi</name>
    <dbReference type="NCBI Taxonomy" id="267567"/>
    <lineage>
        <taxon>Eukaryota</taxon>
        <taxon>Sar</taxon>
        <taxon>Stramenopiles</taxon>
        <taxon>Ochrophyta</taxon>
        <taxon>Bacillariophyta</taxon>
        <taxon>Coscinodiscophyceae</taxon>
        <taxon>Thalassiosirophycidae</taxon>
        <taxon>Thalassiosirales</taxon>
        <taxon>Skeletonemataceae</taxon>
        <taxon>Skeletonema</taxon>
        <taxon>Skeletonema marinoi-dohrnii complex</taxon>
    </lineage>
</organism>
<protein>
    <submittedName>
        <fullName evidence="3">Uncharacterized protein</fullName>
    </submittedName>
</protein>
<feature type="region of interest" description="Disordered" evidence="1">
    <location>
        <begin position="1"/>
        <end position="95"/>
    </location>
</feature>
<comment type="caution">
    <text evidence="3">The sequence shown here is derived from an EMBL/GenBank/DDBJ whole genome shotgun (WGS) entry which is preliminary data.</text>
</comment>
<evidence type="ECO:0000256" key="1">
    <source>
        <dbReference type="SAM" id="MobiDB-lite"/>
    </source>
</evidence>
<dbReference type="Proteomes" id="UP001224775">
    <property type="component" value="Unassembled WGS sequence"/>
</dbReference>
<sequence>MSRDRVPRNKAKRSSAQTDTMAIDVANVSDDVYYDRRNLRDSLNNSDSMRTSSTSSSGSRHPSGNTRMHSSRTVGASNKSRSPPPPPSHSDTNHKMQNEQIVDVPNFRDMVVPTSNSTSANSNTIYVNTKFEKKDTLESIDTLDGSHLDWEGDGITVGSAEVEFNEIDLKKKEKGAAAIVVHDNKEGGEGGERRNNMRSSSTLFHKSRRASLGLDMPIFSKVSRKSSKAFESIWGDATDEDSTYSNSAGSKERKSWKNFVYRVKSHGKMVLLCIAISVILIAVMSVLIAMVPMWLQSEERGESAELGGLAYGEGDGVMMDSSGVMTDNSSDGGLVDSEEEVPATSKLVLTPPPYNLDYLCKQESLLEEGGYDKCVSACFPSRCCLVDESQTYEVWTLHIGANDIEEIGKTISSCFKDREDTCIRYNQACSVLGKDSLLPIKPPSSKEVLAMNNVEKLHLAETIIRACSPRVEGSNEGLTECQALCETKACCFVEDIEEDESVRVTDTGASSILDIPANNSTGASTVLDFPANNSTGASTVLDIPVNNSTGASTVLDIPINNSTGASTVLGIPTNATEANSILDIPTNLEEEPNTAENSGRKMRSKYCGDDPQQYCVTYAGCEAYFQ</sequence>
<evidence type="ECO:0000313" key="4">
    <source>
        <dbReference type="Proteomes" id="UP001224775"/>
    </source>
</evidence>
<proteinExistence type="predicted"/>
<reference evidence="3" key="1">
    <citation type="submission" date="2023-06" db="EMBL/GenBank/DDBJ databases">
        <title>Survivors Of The Sea: Transcriptome response of Skeletonema marinoi to long-term dormancy.</title>
        <authorList>
            <person name="Pinder M.I.M."/>
            <person name="Kourtchenko O."/>
            <person name="Robertson E.K."/>
            <person name="Larsson T."/>
            <person name="Maumus F."/>
            <person name="Osuna-Cruz C.M."/>
            <person name="Vancaester E."/>
            <person name="Stenow R."/>
            <person name="Vandepoele K."/>
            <person name="Ploug H."/>
            <person name="Bruchert V."/>
            <person name="Godhe A."/>
            <person name="Topel M."/>
        </authorList>
    </citation>
    <scope>NUCLEOTIDE SEQUENCE</scope>
    <source>
        <strain evidence="3">R05AC</strain>
    </source>
</reference>
<evidence type="ECO:0000256" key="2">
    <source>
        <dbReference type="SAM" id="Phobius"/>
    </source>
</evidence>
<feature type="compositionally biased region" description="Low complexity" evidence="1">
    <location>
        <begin position="46"/>
        <end position="64"/>
    </location>
</feature>
<feature type="compositionally biased region" description="Polar residues" evidence="1">
    <location>
        <begin position="65"/>
        <end position="76"/>
    </location>
</feature>
<feature type="transmembrane region" description="Helical" evidence="2">
    <location>
        <begin position="269"/>
        <end position="295"/>
    </location>
</feature>